<gene>
    <name evidence="1" type="ORF">ABVQ20_39815</name>
</gene>
<evidence type="ECO:0000313" key="1">
    <source>
        <dbReference type="EMBL" id="MET2833049.1"/>
    </source>
</evidence>
<dbReference type="SUPFAM" id="SSF53067">
    <property type="entry name" value="Actin-like ATPase domain"/>
    <property type="match status" value="2"/>
</dbReference>
<accession>A0ABV2DSK4</accession>
<dbReference type="Gene3D" id="3.30.420.40">
    <property type="match status" value="3"/>
</dbReference>
<reference evidence="1 2" key="1">
    <citation type="submission" date="2024-06" db="EMBL/GenBank/DDBJ databases">
        <authorList>
            <person name="Kim D.-U."/>
        </authorList>
    </citation>
    <scope>NUCLEOTIDE SEQUENCE [LARGE SCALE GENOMIC DNA]</scope>
    <source>
        <strain evidence="1 2">KACC15460</strain>
    </source>
</reference>
<name>A0ABV2DSK4_9HYPH</name>
<dbReference type="RefSeq" id="WP_354465292.1">
    <property type="nucleotide sequence ID" value="NZ_JBEWSZ010000021.1"/>
</dbReference>
<dbReference type="EMBL" id="JBEWSZ010000021">
    <property type="protein sequence ID" value="MET2833049.1"/>
    <property type="molecule type" value="Genomic_DNA"/>
</dbReference>
<protein>
    <recommendedName>
        <fullName evidence="3">Hsp70 family protein</fullName>
    </recommendedName>
</protein>
<dbReference type="InterPro" id="IPR043129">
    <property type="entry name" value="ATPase_NBD"/>
</dbReference>
<proteinExistence type="predicted"/>
<comment type="caution">
    <text evidence="1">The sequence shown here is derived from an EMBL/GenBank/DDBJ whole genome shotgun (WGS) entry which is preliminary data.</text>
</comment>
<dbReference type="Proteomes" id="UP001548832">
    <property type="component" value="Unassembled WGS sequence"/>
</dbReference>
<organism evidence="1 2">
    <name type="scientific">Mesorhizobium shangrilense</name>
    <dbReference type="NCBI Taxonomy" id="460060"/>
    <lineage>
        <taxon>Bacteria</taxon>
        <taxon>Pseudomonadati</taxon>
        <taxon>Pseudomonadota</taxon>
        <taxon>Alphaproteobacteria</taxon>
        <taxon>Hyphomicrobiales</taxon>
        <taxon>Phyllobacteriaceae</taxon>
        <taxon>Mesorhizobium</taxon>
    </lineage>
</organism>
<sequence length="537" mass="58147">MDQDRAKDLLNNLLERASTSTEKTFLTTREVEALRILLDSDTLAPASRPPSSLTAVSAPKASAQLRIDRVAEDDIPRNALLCVDFGTSFSKAFASVDHGNGRPELVDLPIGDGSTGSRLTSQSELFIDEGRIYFGPQARKRMDDTHSSADRLIDSIKQFITLHSDVSTLGAARMEVLQDSDQRFSKRDILVMYLAHLMTITEQALAEKGISANVRRRFTHPAWKDASKGKNENEMRLLMAEAIVLARSASADFVGNISVGDARVLLDSLKAVNQQLLPLILIEQPVREATAAGAGALLATRESSRESFLIVDVGAGTTDVAGFICVNNPERDRMGLFEITGAADAKNMAGNLLDNILLKMVLEKTGLVANTEEHRAASLALRRSKRAYKEQLFKTGSVLIELPTDEIVTIRLEDFLAYDPVVNFTKSIVAMIAESASVVAGDATRINLVATGGGSSLPLFKDLIENGADFEGKHVVFTKRDLIADGVRETNPELVDAYSQIAVALGGSLPELPEQRSNVAAGLTAAPKRQMIPAYKS</sequence>
<evidence type="ECO:0008006" key="3">
    <source>
        <dbReference type="Google" id="ProtNLM"/>
    </source>
</evidence>
<keyword evidence="2" id="KW-1185">Reference proteome</keyword>
<dbReference type="PANTHER" id="PTHR42749">
    <property type="entry name" value="CELL SHAPE-DETERMINING PROTEIN MREB"/>
    <property type="match status" value="1"/>
</dbReference>
<dbReference type="Gene3D" id="3.90.640.10">
    <property type="entry name" value="Actin, Chain A, domain 4"/>
    <property type="match status" value="1"/>
</dbReference>
<dbReference type="PANTHER" id="PTHR42749:SF1">
    <property type="entry name" value="CELL SHAPE-DETERMINING PROTEIN MREB"/>
    <property type="match status" value="1"/>
</dbReference>
<evidence type="ECO:0000313" key="2">
    <source>
        <dbReference type="Proteomes" id="UP001548832"/>
    </source>
</evidence>